<reference evidence="1 2" key="1">
    <citation type="submission" date="2023-10" db="EMBL/GenBank/DDBJ databases">
        <title>Characterization of rhizosphere-enriched actinobacteria from wheat plants lab-grown on chernevaya soil.</title>
        <authorList>
            <person name="Tikhonova E.N."/>
            <person name="Konopkin A."/>
            <person name="Kravchenko I.K."/>
        </authorList>
    </citation>
    <scope>NUCLEOTIDE SEQUENCE [LARGE SCALE GENOMIC DNA]</scope>
    <source>
        <strain evidence="1 2">RR29</strain>
    </source>
</reference>
<proteinExistence type="predicted"/>
<gene>
    <name evidence="1" type="ORF">R5A26_06620</name>
</gene>
<comment type="caution">
    <text evidence="1">The sequence shown here is derived from an EMBL/GenBank/DDBJ whole genome shotgun (WGS) entry which is preliminary data.</text>
</comment>
<sequence length="334" mass="36488">MGTVNLLQVTDEAQSLAWDGDGLVDVVGGRRWGPDGVERQVSDDHGYSFDRSVRSPSGRFTVVYDERGTEALLLKGDRPVRELGRSEDHAEDFDYPVALGVLREGREVLVHCPDQYDLLEIEDAETGERLTGGDRTRNDVLHSRLAVSPGGTHLLSAGWVWHPYGIAEVFDLERALRDPAVLDGRGVPSFYPANSSEVISACWLDGDRVAVATGEEFVDEEESAETEGLGKRQLGVWSLSEKRWVHRNRVDFHIGTLIPRGDTLVSLYGHPRLIDVTTGVSLAEWPAVEVPSREGSYGITHIPTPVAALHPDGNRLAVAQTASIAIIDLPGKAS</sequence>
<dbReference type="RefSeq" id="WP_317770442.1">
    <property type="nucleotide sequence ID" value="NZ_JAWMAJ010000015.1"/>
</dbReference>
<name>A0ABU4F4V1_9ACTN</name>
<organism evidence="1 2">
    <name type="scientific">Streptomyces prunicolor</name>
    <dbReference type="NCBI Taxonomy" id="67348"/>
    <lineage>
        <taxon>Bacteria</taxon>
        <taxon>Bacillati</taxon>
        <taxon>Actinomycetota</taxon>
        <taxon>Actinomycetes</taxon>
        <taxon>Kitasatosporales</taxon>
        <taxon>Streptomycetaceae</taxon>
        <taxon>Streptomyces</taxon>
    </lineage>
</organism>
<evidence type="ECO:0000313" key="2">
    <source>
        <dbReference type="Proteomes" id="UP001187346"/>
    </source>
</evidence>
<dbReference type="InterPro" id="IPR011047">
    <property type="entry name" value="Quinoprotein_ADH-like_sf"/>
</dbReference>
<evidence type="ECO:0000313" key="1">
    <source>
        <dbReference type="EMBL" id="MDV7215621.1"/>
    </source>
</evidence>
<dbReference type="EMBL" id="JAWMAJ010000015">
    <property type="protein sequence ID" value="MDV7215621.1"/>
    <property type="molecule type" value="Genomic_DNA"/>
</dbReference>
<dbReference type="Proteomes" id="UP001187346">
    <property type="component" value="Unassembled WGS sequence"/>
</dbReference>
<keyword evidence="2" id="KW-1185">Reference proteome</keyword>
<evidence type="ECO:0008006" key="3">
    <source>
        <dbReference type="Google" id="ProtNLM"/>
    </source>
</evidence>
<dbReference type="SUPFAM" id="SSF50998">
    <property type="entry name" value="Quinoprotein alcohol dehydrogenase-like"/>
    <property type="match status" value="1"/>
</dbReference>
<accession>A0ABU4F4V1</accession>
<protein>
    <recommendedName>
        <fullName evidence="3">WD40 repeat domain-containing protein</fullName>
    </recommendedName>
</protein>